<proteinExistence type="inferred from homology"/>
<dbReference type="GO" id="GO:0006729">
    <property type="term" value="P:tetrahydrobiopterin biosynthetic process"/>
    <property type="evidence" value="ECO:0007669"/>
    <property type="project" value="InterPro"/>
</dbReference>
<comment type="similarity">
    <text evidence="2">Belongs to the pterin-4-alpha-carbinolamine dehydratase family.</text>
</comment>
<dbReference type="Gene3D" id="3.10.180.10">
    <property type="entry name" value="2,3-Dihydroxybiphenyl 1,2-Dioxygenase, domain 1"/>
    <property type="match status" value="1"/>
</dbReference>
<accession>A0A6J4MVD6</accession>
<dbReference type="InterPro" id="IPR041581">
    <property type="entry name" value="Glyoxalase_6"/>
</dbReference>
<evidence type="ECO:0000256" key="5">
    <source>
        <dbReference type="ARBA" id="ARBA00023239"/>
    </source>
</evidence>
<dbReference type="Gene3D" id="3.30.1360.20">
    <property type="entry name" value="Transcriptional coactivator/pterin dehydratase"/>
    <property type="match status" value="1"/>
</dbReference>
<feature type="domain" description="Glyoxalase-like" evidence="6">
    <location>
        <begin position="138"/>
        <end position="245"/>
    </location>
</feature>
<evidence type="ECO:0000256" key="2">
    <source>
        <dbReference type="ARBA" id="ARBA00006472"/>
    </source>
</evidence>
<dbReference type="InterPro" id="IPR001533">
    <property type="entry name" value="Pterin_deHydtase"/>
</dbReference>
<organism evidence="7">
    <name type="scientific">uncultured Nocardioidaceae bacterium</name>
    <dbReference type="NCBI Taxonomy" id="253824"/>
    <lineage>
        <taxon>Bacteria</taxon>
        <taxon>Bacillati</taxon>
        <taxon>Actinomycetota</taxon>
        <taxon>Actinomycetes</taxon>
        <taxon>Propionibacteriales</taxon>
        <taxon>Nocardioidaceae</taxon>
        <taxon>environmental samples</taxon>
    </lineage>
</organism>
<protein>
    <recommendedName>
        <fullName evidence="4">Putative pterin-4-alpha-carbinolamine dehydratase</fullName>
        <ecNumber evidence="3">4.2.1.96</ecNumber>
    </recommendedName>
</protein>
<evidence type="ECO:0000313" key="7">
    <source>
        <dbReference type="EMBL" id="CAA9369892.1"/>
    </source>
</evidence>
<dbReference type="SUPFAM" id="SSF55248">
    <property type="entry name" value="PCD-like"/>
    <property type="match status" value="1"/>
</dbReference>
<name>A0A6J4MVD6_9ACTN</name>
<keyword evidence="5 7" id="KW-0456">Lyase</keyword>
<dbReference type="EC" id="4.2.1.96" evidence="3"/>
<gene>
    <name evidence="7" type="ORF">AVDCRST_MAG47-1103</name>
</gene>
<dbReference type="Pfam" id="PF18029">
    <property type="entry name" value="Glyoxalase_6"/>
    <property type="match status" value="1"/>
</dbReference>
<dbReference type="PANTHER" id="PTHR35908:SF1">
    <property type="entry name" value="CONSERVED PROTEIN"/>
    <property type="match status" value="1"/>
</dbReference>
<dbReference type="InterPro" id="IPR036428">
    <property type="entry name" value="PCD_sf"/>
</dbReference>
<dbReference type="Pfam" id="PF01329">
    <property type="entry name" value="Pterin_4a"/>
    <property type="match status" value="1"/>
</dbReference>
<comment type="catalytic activity">
    <reaction evidence="1">
        <text>(4aS,6R)-4a-hydroxy-L-erythro-5,6,7,8-tetrahydrobiopterin = (6R)-L-erythro-6,7-dihydrobiopterin + H2O</text>
        <dbReference type="Rhea" id="RHEA:11920"/>
        <dbReference type="ChEBI" id="CHEBI:15377"/>
        <dbReference type="ChEBI" id="CHEBI:15642"/>
        <dbReference type="ChEBI" id="CHEBI:43120"/>
        <dbReference type="EC" id="4.2.1.96"/>
    </reaction>
</comment>
<dbReference type="PANTHER" id="PTHR35908">
    <property type="entry name" value="HYPOTHETICAL FUSION PROTEIN"/>
    <property type="match status" value="1"/>
</dbReference>
<dbReference type="InterPro" id="IPR029068">
    <property type="entry name" value="Glyas_Bleomycin-R_OHBP_Dase"/>
</dbReference>
<dbReference type="GO" id="GO:0008124">
    <property type="term" value="F:4-alpha-hydroxytetrahydrobiopterin dehydratase activity"/>
    <property type="evidence" value="ECO:0007669"/>
    <property type="project" value="UniProtKB-EC"/>
</dbReference>
<dbReference type="AlphaFoldDB" id="A0A6J4MVD6"/>
<evidence type="ECO:0000256" key="4">
    <source>
        <dbReference type="ARBA" id="ARBA00021735"/>
    </source>
</evidence>
<dbReference type="EMBL" id="CADCUK010000077">
    <property type="protein sequence ID" value="CAA9369892.1"/>
    <property type="molecule type" value="Genomic_DNA"/>
</dbReference>
<evidence type="ECO:0000256" key="3">
    <source>
        <dbReference type="ARBA" id="ARBA00013252"/>
    </source>
</evidence>
<sequence length="252" mass="27689">MGARARSSGRSREVESALALVRPPSYRRRMTTLVSAVEFTALGLQDWRVIRSGVEANFGCGSFSEAGRFAAELAKLCDERDHHASIDLRYPDLVHVMSTTHFKNALTDRDVALARSISDLAQEGGYRSTPRDSMVVEIAIDAVDIAAVLPFWQAVLGYVPEHTKEGEPVDAIIDPEGLGPNIWFQQMEAPRDERNRIHLDVNVPEDIAEERIAAAVAAGGRLVSDAAARAFWVLADAEGNEACICTWQDRDD</sequence>
<evidence type="ECO:0000256" key="1">
    <source>
        <dbReference type="ARBA" id="ARBA00001554"/>
    </source>
</evidence>
<evidence type="ECO:0000259" key="6">
    <source>
        <dbReference type="Pfam" id="PF18029"/>
    </source>
</evidence>
<dbReference type="SUPFAM" id="SSF54593">
    <property type="entry name" value="Glyoxalase/Bleomycin resistance protein/Dihydroxybiphenyl dioxygenase"/>
    <property type="match status" value="1"/>
</dbReference>
<reference evidence="7" key="1">
    <citation type="submission" date="2020-02" db="EMBL/GenBank/DDBJ databases">
        <authorList>
            <person name="Meier V. D."/>
        </authorList>
    </citation>
    <scope>NUCLEOTIDE SEQUENCE</scope>
    <source>
        <strain evidence="7">AVDCRST_MAG47</strain>
    </source>
</reference>